<accession>A0AA39PER9</accession>
<dbReference type="Proteomes" id="UP001175228">
    <property type="component" value="Unassembled WGS sequence"/>
</dbReference>
<organism evidence="1 2">
    <name type="scientific">Armillaria luteobubalina</name>
    <dbReference type="NCBI Taxonomy" id="153913"/>
    <lineage>
        <taxon>Eukaryota</taxon>
        <taxon>Fungi</taxon>
        <taxon>Dikarya</taxon>
        <taxon>Basidiomycota</taxon>
        <taxon>Agaricomycotina</taxon>
        <taxon>Agaricomycetes</taxon>
        <taxon>Agaricomycetidae</taxon>
        <taxon>Agaricales</taxon>
        <taxon>Marasmiineae</taxon>
        <taxon>Physalacriaceae</taxon>
        <taxon>Armillaria</taxon>
    </lineage>
</organism>
<evidence type="ECO:0000313" key="2">
    <source>
        <dbReference type="Proteomes" id="UP001175228"/>
    </source>
</evidence>
<sequence length="172" mass="19937">MSFVMGAYPKDCTIEWKLEWANKDLFLKILQVINDKFGNLLCRAFEQGIPSAYEAFQKQHSLGYIAEKHRLHPELIEGLSDKRVNHNWKDNMKKNVSILAKCLKREKCHNRDSNQTLMSSNPFAGRLESYNESGLMMDPNMDIELGVLRYQDVDAIPRNTVTLEQQFLNKVS</sequence>
<dbReference type="AlphaFoldDB" id="A0AA39PER9"/>
<evidence type="ECO:0000313" key="1">
    <source>
        <dbReference type="EMBL" id="KAK0482902.1"/>
    </source>
</evidence>
<name>A0AA39PER9_9AGAR</name>
<comment type="caution">
    <text evidence="1">The sequence shown here is derived from an EMBL/GenBank/DDBJ whole genome shotgun (WGS) entry which is preliminary data.</text>
</comment>
<keyword evidence="2" id="KW-1185">Reference proteome</keyword>
<dbReference type="EMBL" id="JAUEPU010000063">
    <property type="protein sequence ID" value="KAK0482902.1"/>
    <property type="molecule type" value="Genomic_DNA"/>
</dbReference>
<protein>
    <submittedName>
        <fullName evidence="1">Uncharacterized protein</fullName>
    </submittedName>
</protein>
<proteinExistence type="predicted"/>
<gene>
    <name evidence="1" type="ORF">EDD18DRAFT_1112419</name>
</gene>
<reference evidence="1" key="1">
    <citation type="submission" date="2023-06" db="EMBL/GenBank/DDBJ databases">
        <authorList>
            <consortium name="Lawrence Berkeley National Laboratory"/>
            <person name="Ahrendt S."/>
            <person name="Sahu N."/>
            <person name="Indic B."/>
            <person name="Wong-Bajracharya J."/>
            <person name="Merenyi Z."/>
            <person name="Ke H.-M."/>
            <person name="Monk M."/>
            <person name="Kocsube S."/>
            <person name="Drula E."/>
            <person name="Lipzen A."/>
            <person name="Balint B."/>
            <person name="Henrissat B."/>
            <person name="Andreopoulos B."/>
            <person name="Martin F.M."/>
            <person name="Harder C.B."/>
            <person name="Rigling D."/>
            <person name="Ford K.L."/>
            <person name="Foster G.D."/>
            <person name="Pangilinan J."/>
            <person name="Papanicolaou A."/>
            <person name="Barry K."/>
            <person name="LaButti K."/>
            <person name="Viragh M."/>
            <person name="Koriabine M."/>
            <person name="Yan M."/>
            <person name="Riley R."/>
            <person name="Champramary S."/>
            <person name="Plett K.L."/>
            <person name="Tsai I.J."/>
            <person name="Slot J."/>
            <person name="Sipos G."/>
            <person name="Plett J."/>
            <person name="Nagy L.G."/>
            <person name="Grigoriev I.V."/>
        </authorList>
    </citation>
    <scope>NUCLEOTIDE SEQUENCE</scope>
    <source>
        <strain evidence="1">HWK02</strain>
    </source>
</reference>